<accession>A0ABQ6BGC6</accession>
<keyword evidence="3" id="KW-1185">Reference proteome</keyword>
<evidence type="ECO:0000256" key="1">
    <source>
        <dbReference type="SAM" id="SignalP"/>
    </source>
</evidence>
<gene>
    <name evidence="2" type="ORF">GCM10007859_10850</name>
</gene>
<proteinExistence type="predicted"/>
<dbReference type="EMBL" id="BSOY01000017">
    <property type="protein sequence ID" value="GLS01075.1"/>
    <property type="molecule type" value="Genomic_DNA"/>
</dbReference>
<name>A0ABQ6BGC6_9CAUL</name>
<keyword evidence="1" id="KW-0732">Signal</keyword>
<comment type="caution">
    <text evidence="2">The sequence shown here is derived from an EMBL/GenBank/DDBJ whole genome shotgun (WGS) entry which is preliminary data.</text>
</comment>
<organism evidence="2 3">
    <name type="scientific">Brevundimonas denitrificans</name>
    <dbReference type="NCBI Taxonomy" id="1443434"/>
    <lineage>
        <taxon>Bacteria</taxon>
        <taxon>Pseudomonadati</taxon>
        <taxon>Pseudomonadota</taxon>
        <taxon>Alphaproteobacteria</taxon>
        <taxon>Caulobacterales</taxon>
        <taxon>Caulobacteraceae</taxon>
        <taxon>Brevundimonas</taxon>
    </lineage>
</organism>
<dbReference type="InterPro" id="IPR022061">
    <property type="entry name" value="DUF3617"/>
</dbReference>
<dbReference type="Pfam" id="PF12276">
    <property type="entry name" value="DUF3617"/>
    <property type="match status" value="1"/>
</dbReference>
<dbReference type="Proteomes" id="UP001156921">
    <property type="component" value="Unassembled WGS sequence"/>
</dbReference>
<feature type="chain" id="PRO_5045435252" description="DUF3617 family protein" evidence="1">
    <location>
        <begin position="26"/>
        <end position="159"/>
    </location>
</feature>
<reference evidence="3" key="1">
    <citation type="journal article" date="2019" name="Int. J. Syst. Evol. Microbiol.">
        <title>The Global Catalogue of Microorganisms (GCM) 10K type strain sequencing project: providing services to taxonomists for standard genome sequencing and annotation.</title>
        <authorList>
            <consortium name="The Broad Institute Genomics Platform"/>
            <consortium name="The Broad Institute Genome Sequencing Center for Infectious Disease"/>
            <person name="Wu L."/>
            <person name="Ma J."/>
        </authorList>
    </citation>
    <scope>NUCLEOTIDE SEQUENCE [LARGE SCALE GENOMIC DNA]</scope>
    <source>
        <strain evidence="3">NBRC 110107</strain>
    </source>
</reference>
<sequence length="159" mass="17064">MKSSALIRLVPVLVGALLLAAPATAPFAGPAAPAQSGPPPVLAGYWEYTTSALGQRDTETKCVRPSEINRFFGGLSTRHYQCTYPVRQVGSGNARFEGNCTSRSGRRVRVRLNGTYQPEQFSFRGGASIRAAGVWTPYIPATINARRLAAQCPAGAEYF</sequence>
<evidence type="ECO:0000313" key="2">
    <source>
        <dbReference type="EMBL" id="GLS01075.1"/>
    </source>
</evidence>
<feature type="signal peptide" evidence="1">
    <location>
        <begin position="1"/>
        <end position="25"/>
    </location>
</feature>
<protein>
    <recommendedName>
        <fullName evidence="4">DUF3617 family protein</fullName>
    </recommendedName>
</protein>
<evidence type="ECO:0008006" key="4">
    <source>
        <dbReference type="Google" id="ProtNLM"/>
    </source>
</evidence>
<dbReference type="RefSeq" id="WP_284221926.1">
    <property type="nucleotide sequence ID" value="NZ_BSOY01000017.1"/>
</dbReference>
<evidence type="ECO:0000313" key="3">
    <source>
        <dbReference type="Proteomes" id="UP001156921"/>
    </source>
</evidence>